<dbReference type="InterPro" id="IPR015068">
    <property type="entry name" value="DUF1877"/>
</dbReference>
<dbReference type="EMBL" id="CP012543">
    <property type="protein sequence ID" value="QCD46747.1"/>
    <property type="molecule type" value="Genomic_DNA"/>
</dbReference>
<dbReference type="RefSeq" id="WP_227932216.1">
    <property type="nucleotide sequence ID" value="NZ_CP012543.1"/>
</dbReference>
<dbReference type="AlphaFoldDB" id="A0A6G5QMC8"/>
<dbReference type="Proteomes" id="UP000502377">
    <property type="component" value="Chromosome"/>
</dbReference>
<reference evidence="1 2" key="1">
    <citation type="submission" date="2016-07" db="EMBL/GenBank/DDBJ databases">
        <title>Comparative genomics of the Campylobacter concisus group.</title>
        <authorList>
            <person name="Miller W.G."/>
            <person name="Yee E."/>
            <person name="Chapman M.H."/>
            <person name="Huynh S."/>
            <person name="Bono J.L."/>
            <person name="On S.L.W."/>
            <person name="StLeger J."/>
            <person name="Foster G."/>
            <person name="Parker C.T."/>
        </authorList>
    </citation>
    <scope>NUCLEOTIDE SEQUENCE [LARGE SCALE GENOMIC DNA]</scope>
    <source>
        <strain evidence="1 2">ATCC 33238</strain>
    </source>
</reference>
<dbReference type="SUPFAM" id="SSF111069">
    <property type="entry name" value="Hypothetical protein yfbM"/>
    <property type="match status" value="1"/>
</dbReference>
<dbReference type="InterPro" id="IPR035944">
    <property type="entry name" value="YfbM-like_sf"/>
</dbReference>
<evidence type="ECO:0000313" key="2">
    <source>
        <dbReference type="Proteomes" id="UP000502377"/>
    </source>
</evidence>
<proteinExistence type="predicted"/>
<gene>
    <name evidence="1" type="ORF">CRECT_1084</name>
</gene>
<dbReference type="KEGG" id="crx:CRECT_1084"/>
<name>A0A6G5QMC8_CAMRE</name>
<accession>A0A6G5QMC8</accession>
<dbReference type="Pfam" id="PF08974">
    <property type="entry name" value="DUF1877"/>
    <property type="match status" value="1"/>
</dbReference>
<sequence length="134" mass="14560">MSAHYYAYAQDVIEAIKNSGDGEALDEYDLDKMWDAMHKTLTGKNVFEVMSAGEIFTTPNPLSWAIFGLDTVGEDGSEAVSYAGVDDVKAVAKAMQSTDIDTLLASVNFTGFGEVGTYPEIWGMRANLKTSKRS</sequence>
<protein>
    <submittedName>
        <fullName evidence="1">Putative DUF1877 domain protein</fullName>
    </submittedName>
</protein>
<evidence type="ECO:0000313" key="1">
    <source>
        <dbReference type="EMBL" id="QCD46747.1"/>
    </source>
</evidence>
<dbReference type="Gene3D" id="3.40.1760.10">
    <property type="entry name" value="YfbM-like super family"/>
    <property type="match status" value="1"/>
</dbReference>
<organism evidence="1 2">
    <name type="scientific">Campylobacter rectus</name>
    <name type="common">Wolinella recta</name>
    <dbReference type="NCBI Taxonomy" id="203"/>
    <lineage>
        <taxon>Bacteria</taxon>
        <taxon>Pseudomonadati</taxon>
        <taxon>Campylobacterota</taxon>
        <taxon>Epsilonproteobacteria</taxon>
        <taxon>Campylobacterales</taxon>
        <taxon>Campylobacteraceae</taxon>
        <taxon>Campylobacter</taxon>
    </lineage>
</organism>